<dbReference type="PROSITE" id="PS50846">
    <property type="entry name" value="HMA_2"/>
    <property type="match status" value="1"/>
</dbReference>
<dbReference type="Proteomes" id="UP001597042">
    <property type="component" value="Unassembled WGS sequence"/>
</dbReference>
<protein>
    <submittedName>
        <fullName evidence="2">Heavy-metal-associated domain-containing protein</fullName>
    </submittedName>
</protein>
<dbReference type="Gene3D" id="3.30.70.100">
    <property type="match status" value="1"/>
</dbReference>
<accession>A0ABW2ZUH4</accession>
<dbReference type="Pfam" id="PF00403">
    <property type="entry name" value="HMA"/>
    <property type="match status" value="1"/>
</dbReference>
<dbReference type="RefSeq" id="WP_378752356.1">
    <property type="nucleotide sequence ID" value="NZ_JBHSSV010000009.1"/>
</dbReference>
<dbReference type="InterPro" id="IPR006121">
    <property type="entry name" value="HMA_dom"/>
</dbReference>
<dbReference type="EMBL" id="JBHTIM010000001">
    <property type="protein sequence ID" value="MFD0782273.1"/>
    <property type="molecule type" value="Genomic_DNA"/>
</dbReference>
<evidence type="ECO:0000313" key="2">
    <source>
        <dbReference type="EMBL" id="MFD0782273.1"/>
    </source>
</evidence>
<keyword evidence="3" id="KW-1185">Reference proteome</keyword>
<comment type="caution">
    <text evidence="2">The sequence shown here is derived from an EMBL/GenBank/DDBJ whole genome shotgun (WGS) entry which is preliminary data.</text>
</comment>
<sequence>MTDYRVTGMTCAHCEAAIREEVSQVAGVDDVSVSAATGLLHITGTDDVDDAEILAAVDEAGYTAERL</sequence>
<gene>
    <name evidence="2" type="ORF">ACFQZV_13300</name>
</gene>
<feature type="domain" description="HMA" evidence="1">
    <location>
        <begin position="1"/>
        <end position="65"/>
    </location>
</feature>
<dbReference type="CDD" id="cd00371">
    <property type="entry name" value="HMA"/>
    <property type="match status" value="1"/>
</dbReference>
<organism evidence="2 3">
    <name type="scientific">Microbacterium koreense</name>
    <dbReference type="NCBI Taxonomy" id="323761"/>
    <lineage>
        <taxon>Bacteria</taxon>
        <taxon>Bacillati</taxon>
        <taxon>Actinomycetota</taxon>
        <taxon>Actinomycetes</taxon>
        <taxon>Micrococcales</taxon>
        <taxon>Microbacteriaceae</taxon>
        <taxon>Microbacterium</taxon>
    </lineage>
</organism>
<proteinExistence type="predicted"/>
<name>A0ABW2ZUH4_9MICO</name>
<dbReference type="SUPFAM" id="SSF55008">
    <property type="entry name" value="HMA, heavy metal-associated domain"/>
    <property type="match status" value="1"/>
</dbReference>
<reference evidence="3" key="1">
    <citation type="journal article" date="2019" name="Int. J. Syst. Evol. Microbiol.">
        <title>The Global Catalogue of Microorganisms (GCM) 10K type strain sequencing project: providing services to taxonomists for standard genome sequencing and annotation.</title>
        <authorList>
            <consortium name="The Broad Institute Genomics Platform"/>
            <consortium name="The Broad Institute Genome Sequencing Center for Infectious Disease"/>
            <person name="Wu L."/>
            <person name="Ma J."/>
        </authorList>
    </citation>
    <scope>NUCLEOTIDE SEQUENCE [LARGE SCALE GENOMIC DNA]</scope>
    <source>
        <strain evidence="3">CCUG 50754</strain>
    </source>
</reference>
<evidence type="ECO:0000313" key="3">
    <source>
        <dbReference type="Proteomes" id="UP001597042"/>
    </source>
</evidence>
<dbReference type="InterPro" id="IPR036163">
    <property type="entry name" value="HMA_dom_sf"/>
</dbReference>
<evidence type="ECO:0000259" key="1">
    <source>
        <dbReference type="PROSITE" id="PS50846"/>
    </source>
</evidence>